<comment type="caution">
    <text evidence="1">The sequence shown here is derived from an EMBL/GenBank/DDBJ whole genome shotgun (WGS) entry which is preliminary data.</text>
</comment>
<gene>
    <name evidence="1" type="ORF">VAE063_1010009</name>
</gene>
<dbReference type="EMBL" id="CALYLK010000002">
    <property type="protein sequence ID" value="CAH8195145.1"/>
    <property type="molecule type" value="Genomic_DNA"/>
</dbReference>
<name>A0ABM9FIM4_9VIBR</name>
<reference evidence="1" key="1">
    <citation type="submission" date="2022-06" db="EMBL/GenBank/DDBJ databases">
        <authorList>
            <person name="Goudenege D."/>
            <person name="Le Roux F."/>
        </authorList>
    </citation>
    <scope>NUCLEOTIDE SEQUENCE</scope>
    <source>
        <strain evidence="1">12-063</strain>
    </source>
</reference>
<keyword evidence="2" id="KW-1185">Reference proteome</keyword>
<protein>
    <submittedName>
        <fullName evidence="1">Uncharacterized protein</fullName>
    </submittedName>
</protein>
<dbReference type="Proteomes" id="UP001152658">
    <property type="component" value="Unassembled WGS sequence"/>
</dbReference>
<accession>A0ABM9FIM4</accession>
<evidence type="ECO:0000313" key="2">
    <source>
        <dbReference type="Proteomes" id="UP001152658"/>
    </source>
</evidence>
<proteinExistence type="predicted"/>
<organism evidence="1 2">
    <name type="scientific">Vibrio aestuarianus</name>
    <dbReference type="NCBI Taxonomy" id="28171"/>
    <lineage>
        <taxon>Bacteria</taxon>
        <taxon>Pseudomonadati</taxon>
        <taxon>Pseudomonadota</taxon>
        <taxon>Gammaproteobacteria</taxon>
        <taxon>Vibrionales</taxon>
        <taxon>Vibrionaceae</taxon>
        <taxon>Vibrio</taxon>
    </lineage>
</organism>
<sequence length="41" mass="4251">MILATGHQKALTVQNAVEGSINNAYVDSSSASGGPKLNHRL</sequence>
<evidence type="ECO:0000313" key="1">
    <source>
        <dbReference type="EMBL" id="CAH8195145.1"/>
    </source>
</evidence>